<comment type="subcellular location">
    <subcellularLocation>
        <location evidence="3">Chromosome</location>
        <location evidence="3">Centromere</location>
        <location evidence="3">Kinetochore</location>
    </subcellularLocation>
    <subcellularLocation>
        <location evidence="2">Cytoplasm</location>
        <location evidence="2">Cytoskeleton</location>
        <location evidence="2">Spindle</location>
    </subcellularLocation>
    <subcellularLocation>
        <location evidence="1">Nucleus</location>
    </subcellularLocation>
</comment>
<keyword evidence="22" id="KW-1185">Reference proteome</keyword>
<feature type="region of interest" description="Disordered" evidence="19">
    <location>
        <begin position="241"/>
        <end position="332"/>
    </location>
</feature>
<keyword evidence="6" id="KW-0963">Cytoplasm</keyword>
<feature type="compositionally biased region" description="Polar residues" evidence="19">
    <location>
        <begin position="291"/>
        <end position="301"/>
    </location>
</feature>
<keyword evidence="7" id="KW-0132">Cell division</keyword>
<dbReference type="GO" id="GO:0051301">
    <property type="term" value="P:cell division"/>
    <property type="evidence" value="ECO:0007669"/>
    <property type="project" value="UniProtKB-KW"/>
</dbReference>
<feature type="compositionally biased region" description="Low complexity" evidence="19">
    <location>
        <begin position="26"/>
        <end position="40"/>
    </location>
</feature>
<protein>
    <recommendedName>
        <fullName evidence="17">DASH complex subunit DUO1</fullName>
    </recommendedName>
    <alternativeName>
        <fullName evidence="18">Outer kinetochore protein DUO1</fullName>
    </alternativeName>
</protein>
<evidence type="ECO:0000256" key="19">
    <source>
        <dbReference type="SAM" id="MobiDB-lite"/>
    </source>
</evidence>
<feature type="region of interest" description="Disordered" evidence="19">
    <location>
        <begin position="1"/>
        <end position="58"/>
    </location>
</feature>
<dbReference type="GO" id="GO:0000278">
    <property type="term" value="P:mitotic cell cycle"/>
    <property type="evidence" value="ECO:0007669"/>
    <property type="project" value="InterPro"/>
</dbReference>
<feature type="transmembrane region" description="Helical" evidence="20">
    <location>
        <begin position="379"/>
        <end position="398"/>
    </location>
</feature>
<dbReference type="AlphaFoldDB" id="A0A6V8HF10"/>
<keyword evidence="13" id="KW-0206">Cytoskeleton</keyword>
<comment type="caution">
    <text evidence="21">The sequence shown here is derived from an EMBL/GenBank/DDBJ whole genome shotgun (WGS) entry which is preliminary data.</text>
</comment>
<dbReference type="InterPro" id="IPR013960">
    <property type="entry name" value="DASH_Duo1"/>
</dbReference>
<organism evidence="21 22">
    <name type="scientific">Talaromyces pinophilus</name>
    <name type="common">Penicillium pinophilum</name>
    <dbReference type="NCBI Taxonomy" id="128442"/>
    <lineage>
        <taxon>Eukaryota</taxon>
        <taxon>Fungi</taxon>
        <taxon>Dikarya</taxon>
        <taxon>Ascomycota</taxon>
        <taxon>Pezizomycotina</taxon>
        <taxon>Eurotiomycetes</taxon>
        <taxon>Eurotiomycetidae</taxon>
        <taxon>Eurotiales</taxon>
        <taxon>Trichocomaceae</taxon>
        <taxon>Talaromyces</taxon>
        <taxon>Talaromyces sect. Talaromyces</taxon>
    </lineage>
</organism>
<dbReference type="PANTHER" id="PTHR28216">
    <property type="entry name" value="DASH COMPLEX SUBUNIT DUO1"/>
    <property type="match status" value="1"/>
</dbReference>
<feature type="compositionally biased region" description="Basic and acidic residues" evidence="19">
    <location>
        <begin position="149"/>
        <end position="175"/>
    </location>
</feature>
<feature type="region of interest" description="Disordered" evidence="19">
    <location>
        <begin position="141"/>
        <end position="195"/>
    </location>
</feature>
<keyword evidence="14" id="KW-0539">Nucleus</keyword>
<dbReference type="GO" id="GO:0072686">
    <property type="term" value="C:mitotic spindle"/>
    <property type="evidence" value="ECO:0007669"/>
    <property type="project" value="InterPro"/>
</dbReference>
<dbReference type="PANTHER" id="PTHR28216:SF1">
    <property type="entry name" value="DASH COMPLEX SUBUNIT DUO1"/>
    <property type="match status" value="1"/>
</dbReference>
<name>A0A6V8HF10_TALPI</name>
<evidence type="ECO:0000256" key="6">
    <source>
        <dbReference type="ARBA" id="ARBA00022490"/>
    </source>
</evidence>
<keyword evidence="9" id="KW-0498">Mitosis</keyword>
<proteinExistence type="inferred from homology"/>
<evidence type="ECO:0000256" key="20">
    <source>
        <dbReference type="SAM" id="Phobius"/>
    </source>
</evidence>
<evidence type="ECO:0000313" key="21">
    <source>
        <dbReference type="EMBL" id="GAM39619.1"/>
    </source>
</evidence>
<evidence type="ECO:0000313" key="22">
    <source>
        <dbReference type="Proteomes" id="UP000053095"/>
    </source>
</evidence>
<accession>A0A6V8HF10</accession>
<keyword evidence="16" id="KW-0137">Centromere</keyword>
<keyword evidence="20" id="KW-0472">Membrane</keyword>
<evidence type="ECO:0000256" key="8">
    <source>
        <dbReference type="ARBA" id="ARBA00022701"/>
    </source>
</evidence>
<evidence type="ECO:0000256" key="13">
    <source>
        <dbReference type="ARBA" id="ARBA00023212"/>
    </source>
</evidence>
<evidence type="ECO:0000256" key="11">
    <source>
        <dbReference type="ARBA" id="ARBA00022838"/>
    </source>
</evidence>
<evidence type="ECO:0000256" key="5">
    <source>
        <dbReference type="ARBA" id="ARBA00022454"/>
    </source>
</evidence>
<evidence type="ECO:0000256" key="4">
    <source>
        <dbReference type="ARBA" id="ARBA00005366"/>
    </source>
</evidence>
<feature type="compositionally biased region" description="Polar residues" evidence="19">
    <location>
        <begin position="256"/>
        <end position="268"/>
    </location>
</feature>
<feature type="compositionally biased region" description="Low complexity" evidence="19">
    <location>
        <begin position="176"/>
        <end position="192"/>
    </location>
</feature>
<evidence type="ECO:0000256" key="17">
    <source>
        <dbReference type="ARBA" id="ARBA00044152"/>
    </source>
</evidence>
<keyword evidence="20" id="KW-0812">Transmembrane</keyword>
<dbReference type="Pfam" id="PF08651">
    <property type="entry name" value="DASH_Duo1"/>
    <property type="match status" value="1"/>
</dbReference>
<dbReference type="Proteomes" id="UP000053095">
    <property type="component" value="Unassembled WGS sequence"/>
</dbReference>
<evidence type="ECO:0000256" key="14">
    <source>
        <dbReference type="ARBA" id="ARBA00023242"/>
    </source>
</evidence>
<evidence type="ECO:0000256" key="18">
    <source>
        <dbReference type="ARBA" id="ARBA00044358"/>
    </source>
</evidence>
<keyword evidence="15" id="KW-0131">Cell cycle</keyword>
<gene>
    <name evidence="21" type="ORF">TCE0_034f11318</name>
</gene>
<comment type="similarity">
    <text evidence="4">Belongs to the DASH complex DUO1 family.</text>
</comment>
<keyword evidence="11" id="KW-0995">Kinetochore</keyword>
<evidence type="ECO:0000256" key="10">
    <source>
        <dbReference type="ARBA" id="ARBA00022829"/>
    </source>
</evidence>
<evidence type="ECO:0000256" key="7">
    <source>
        <dbReference type="ARBA" id="ARBA00022618"/>
    </source>
</evidence>
<dbReference type="GO" id="GO:0007059">
    <property type="term" value="P:chromosome segregation"/>
    <property type="evidence" value="ECO:0007669"/>
    <property type="project" value="UniProtKB-KW"/>
</dbReference>
<feature type="compositionally biased region" description="Low complexity" evidence="19">
    <location>
        <begin position="269"/>
        <end position="283"/>
    </location>
</feature>
<evidence type="ECO:0000256" key="9">
    <source>
        <dbReference type="ARBA" id="ARBA00022776"/>
    </source>
</evidence>
<keyword evidence="20" id="KW-1133">Transmembrane helix</keyword>
<reference evidence="22" key="1">
    <citation type="journal article" date="2015" name="Genome Announc.">
        <title>Draft genome sequence of Talaromyces cellulolyticus strain Y-94, a source of lignocellulosic biomass-degrading enzymes.</title>
        <authorList>
            <person name="Fujii T."/>
            <person name="Koike H."/>
            <person name="Sawayama S."/>
            <person name="Yano S."/>
            <person name="Inoue H."/>
        </authorList>
    </citation>
    <scope>NUCLEOTIDE SEQUENCE [LARGE SCALE GENOMIC DNA]</scope>
    <source>
        <strain evidence="22">Y-94</strain>
    </source>
</reference>
<dbReference type="GO" id="GO:0005874">
    <property type="term" value="C:microtubule"/>
    <property type="evidence" value="ECO:0007669"/>
    <property type="project" value="UniProtKB-KW"/>
</dbReference>
<keyword evidence="8" id="KW-0493">Microtubule</keyword>
<evidence type="ECO:0000256" key="2">
    <source>
        <dbReference type="ARBA" id="ARBA00004186"/>
    </source>
</evidence>
<keyword evidence="5" id="KW-0158">Chromosome</keyword>
<evidence type="ECO:0000256" key="3">
    <source>
        <dbReference type="ARBA" id="ARBA00004629"/>
    </source>
</evidence>
<evidence type="ECO:0000256" key="12">
    <source>
        <dbReference type="ARBA" id="ARBA00023054"/>
    </source>
</evidence>
<evidence type="ECO:0000256" key="16">
    <source>
        <dbReference type="ARBA" id="ARBA00023328"/>
    </source>
</evidence>
<keyword evidence="10" id="KW-0159">Chromosome partition</keyword>
<dbReference type="GO" id="GO:0042729">
    <property type="term" value="C:DASH complex"/>
    <property type="evidence" value="ECO:0007669"/>
    <property type="project" value="InterPro"/>
</dbReference>
<evidence type="ECO:0000256" key="15">
    <source>
        <dbReference type="ARBA" id="ARBA00023306"/>
    </source>
</evidence>
<dbReference type="EMBL" id="DF933830">
    <property type="protein sequence ID" value="GAM39619.1"/>
    <property type="molecule type" value="Genomic_DNA"/>
</dbReference>
<feature type="compositionally biased region" description="Polar residues" evidence="19">
    <location>
        <begin position="310"/>
        <end position="326"/>
    </location>
</feature>
<keyword evidence="12" id="KW-0175">Coiled coil</keyword>
<evidence type="ECO:0000256" key="1">
    <source>
        <dbReference type="ARBA" id="ARBA00004123"/>
    </source>
</evidence>
<feature type="transmembrane region" description="Helical" evidence="20">
    <location>
        <begin position="404"/>
        <end position="424"/>
    </location>
</feature>
<sequence length="449" mass="50749">MAIPSATQEMERLQLSDEDTEELWNSPSQRRTRPVPQRTPASADRLANQDTKPSLDQEEARELALRSELQTVRNVNQAIEGVLESLERARGNMETVSRTVDSASTLLNTWTRILAQTEHNQRLLLNPQWQGASHDIAEMESEAAAKQQAAERRERELQERREAAARKAEQEEKARAAATTATVRGRGTTRGRVYNENGSTSFGGIDATDSQWDCPWFECCNPRAWQRQRQPISMNFAPYQDESPEVERALSPPPSFSTDPTNRTKSPSQTQYNNNNRQQQQRATPPPYQASPTSHFYNPSNGGYGYQEAASASWTDPESQQQQHNNRGGYGGARADLDAFETSLPLRVDYEAMLAYLLLPPAGGVFLLLFEHKSDYVRFHAWQSSMLFSAIFVLHLIFSWSSIISWLMFIGDIALIAFLSLHAYQDVDSLDHYEVPIFGRLANSFVDDE</sequence>
<feature type="transmembrane region" description="Helical" evidence="20">
    <location>
        <begin position="353"/>
        <end position="370"/>
    </location>
</feature>